<gene>
    <name evidence="1" type="ORF">GL298_05655</name>
    <name evidence="2" type="ORF">M0C40_05040</name>
</gene>
<dbReference type="GeneID" id="54239851"/>
<accession>A0AAJ4EJS8</accession>
<dbReference type="RefSeq" id="WP_155522114.1">
    <property type="nucleotide sequence ID" value="NZ_CP013197.1"/>
</dbReference>
<protein>
    <submittedName>
        <fullName evidence="1">Uncharacterized protein</fullName>
    </submittedName>
</protein>
<dbReference type="Proteomes" id="UP001214629">
    <property type="component" value="Chromosome"/>
</dbReference>
<reference evidence="1 3" key="1">
    <citation type="submission" date="2019-11" db="EMBL/GenBank/DDBJ databases">
        <title>Whole genome sequencing and comparative genomics analyses of five strains of Spiroplasma citri.</title>
        <authorList>
            <person name="Yokomi R."/>
            <person name="Chen J."/>
            <person name="Rattner R."/>
            <person name="Vidalakis G."/>
        </authorList>
    </citation>
    <scope>NUCLEOTIDE SEQUENCE [LARGE SCALE GENOMIC DNA]</scope>
    <source>
        <strain evidence="1 3">BR12</strain>
    </source>
</reference>
<reference evidence="2 4" key="2">
    <citation type="submission" date="2022-04" db="EMBL/GenBank/DDBJ databases">
        <title>Whole genome of Spiroplasma citri.</title>
        <authorList>
            <person name="Khanchezar A."/>
            <person name="Izadpanah K."/>
            <person name="Taghavi M."/>
            <person name="Ghorbani A."/>
            <person name="Beven L."/>
        </authorList>
    </citation>
    <scope>NUCLEOTIDE SEQUENCE [LARGE SCALE GENOMIC DNA]</scope>
    <source>
        <strain evidence="2 4">D4</strain>
    </source>
</reference>
<evidence type="ECO:0000313" key="4">
    <source>
        <dbReference type="Proteomes" id="UP001214629"/>
    </source>
</evidence>
<keyword evidence="4" id="KW-1185">Reference proteome</keyword>
<name>A0AAJ4EJS8_SPICI</name>
<evidence type="ECO:0000313" key="3">
    <source>
        <dbReference type="Proteomes" id="UP000464735"/>
    </source>
</evidence>
<dbReference type="AlphaFoldDB" id="A0AAJ4EJS8"/>
<sequence>MPKLNNYACQNCKTKFGNIMGDGDKEMEKIFINNLVCSKCDLCYHCCKNMHNY</sequence>
<dbReference type="EMBL" id="CP096246">
    <property type="protein sequence ID" value="WFG95465.1"/>
    <property type="molecule type" value="Genomic_DNA"/>
</dbReference>
<organism evidence="1 3">
    <name type="scientific">Spiroplasma citri</name>
    <dbReference type="NCBI Taxonomy" id="2133"/>
    <lineage>
        <taxon>Bacteria</taxon>
        <taxon>Bacillati</taxon>
        <taxon>Mycoplasmatota</taxon>
        <taxon>Mollicutes</taxon>
        <taxon>Entomoplasmatales</taxon>
        <taxon>Spiroplasmataceae</taxon>
        <taxon>Spiroplasma</taxon>
    </lineage>
</organism>
<evidence type="ECO:0000313" key="1">
    <source>
        <dbReference type="EMBL" id="QIA69036.1"/>
    </source>
</evidence>
<dbReference type="Proteomes" id="UP000464735">
    <property type="component" value="Chromosome"/>
</dbReference>
<dbReference type="EMBL" id="CP046368">
    <property type="protein sequence ID" value="QIA69036.1"/>
    <property type="molecule type" value="Genomic_DNA"/>
</dbReference>
<proteinExistence type="predicted"/>
<evidence type="ECO:0000313" key="2">
    <source>
        <dbReference type="EMBL" id="WFG95465.1"/>
    </source>
</evidence>